<feature type="region of interest" description="Disordered" evidence="1">
    <location>
        <begin position="1"/>
        <end position="85"/>
    </location>
</feature>
<dbReference type="InterPro" id="IPR001434">
    <property type="entry name" value="OmcB-like_DUF11"/>
</dbReference>
<dbReference type="GeneID" id="82191824"/>
<feature type="compositionally biased region" description="Low complexity" evidence="1">
    <location>
        <begin position="45"/>
        <end position="69"/>
    </location>
</feature>
<evidence type="ECO:0000256" key="1">
    <source>
        <dbReference type="SAM" id="MobiDB-lite"/>
    </source>
</evidence>
<name>R9KTC1_9ACTN</name>
<dbReference type="Gene3D" id="2.60.40.740">
    <property type="match status" value="1"/>
</dbReference>
<reference evidence="3 4" key="1">
    <citation type="submission" date="2013-04" db="EMBL/GenBank/DDBJ databases">
        <title>The Genome Sequence of Enterorhabdus caecimuris B7.</title>
        <authorList>
            <consortium name="The Broad Institute Genomics Platform"/>
            <consortium name="The Broad Institute Genome Sequencing Center for Infectious Disease"/>
            <person name="Earl A."/>
            <person name="Xavier R."/>
            <person name="Elson C."/>
            <person name="Duck W."/>
            <person name="Walker B."/>
            <person name="Young S."/>
            <person name="Zeng Q."/>
            <person name="Gargeya S."/>
            <person name="Fitzgerald M."/>
            <person name="Haas B."/>
            <person name="Abouelleil A."/>
            <person name="Allen A.W."/>
            <person name="Alvarado L."/>
            <person name="Arachchi H.M."/>
            <person name="Berlin A.M."/>
            <person name="Chapman S.B."/>
            <person name="Gainer-Dewar J."/>
            <person name="Goldberg J."/>
            <person name="Griggs A."/>
            <person name="Gujja S."/>
            <person name="Hansen M."/>
            <person name="Howarth C."/>
            <person name="Imamovic A."/>
            <person name="Ireland A."/>
            <person name="Larimer J."/>
            <person name="McCowan C."/>
            <person name="Murphy C."/>
            <person name="Pearson M."/>
            <person name="Poon T.W."/>
            <person name="Priest M."/>
            <person name="Roberts A."/>
            <person name="Saif S."/>
            <person name="Shea T."/>
            <person name="Sisk P."/>
            <person name="Sykes S."/>
            <person name="Wortman J."/>
            <person name="Nusbaum C."/>
            <person name="Birren B."/>
        </authorList>
    </citation>
    <scope>NUCLEOTIDE SEQUENCE [LARGE SCALE GENOMIC DNA]</scope>
    <source>
        <strain evidence="3 4">B7</strain>
    </source>
</reference>
<feature type="non-terminal residue" evidence="3">
    <location>
        <position position="1"/>
    </location>
</feature>
<dbReference type="STRING" id="1235794.C811_02503"/>
<sequence length="183" mass="18491">VVGEEALGANAANIALGHGEVPSESPGSRPEGPDPGEPAEPPAGEPEAFSPPAVPPVVVGDDPAEGDVAIGKTAENTSRDDGTTRVGDTVRYEITLRNDGAGTSWMDAVIRDDVPRGLEPVSGTIRLTLPDGSEVSVDDAAYDPKTRVLAVACGHLYGGQEAVLVFDALVTGEAAGADIGNVA</sequence>
<proteinExistence type="predicted"/>
<organism evidence="3 4">
    <name type="scientific">Adlercreutzia caecimuris B7</name>
    <dbReference type="NCBI Taxonomy" id="1235794"/>
    <lineage>
        <taxon>Bacteria</taxon>
        <taxon>Bacillati</taxon>
        <taxon>Actinomycetota</taxon>
        <taxon>Coriobacteriia</taxon>
        <taxon>Eggerthellales</taxon>
        <taxon>Eggerthellaceae</taxon>
        <taxon>Adlercreutzia</taxon>
    </lineage>
</organism>
<dbReference type="NCBIfam" id="TIGR01451">
    <property type="entry name" value="B_ant_repeat"/>
    <property type="match status" value="1"/>
</dbReference>
<dbReference type="RefSeq" id="WP_016310674.1">
    <property type="nucleotide sequence ID" value="NZ_KE159646.1"/>
</dbReference>
<dbReference type="AlphaFoldDB" id="R9KTC1"/>
<feature type="compositionally biased region" description="Pro residues" evidence="1">
    <location>
        <begin position="33"/>
        <end position="44"/>
    </location>
</feature>
<feature type="domain" description="DUF11" evidence="2">
    <location>
        <begin position="67"/>
        <end position="181"/>
    </location>
</feature>
<protein>
    <recommendedName>
        <fullName evidence="2">DUF11 domain-containing protein</fullName>
    </recommendedName>
</protein>
<comment type="caution">
    <text evidence="3">The sequence shown here is derived from an EMBL/GenBank/DDBJ whole genome shotgun (WGS) entry which is preliminary data.</text>
</comment>
<accession>R9KTC1</accession>
<dbReference type="Pfam" id="PF01345">
    <property type="entry name" value="DUF11"/>
    <property type="match status" value="1"/>
</dbReference>
<feature type="non-terminal residue" evidence="3">
    <location>
        <position position="183"/>
    </location>
</feature>
<dbReference type="HOGENOM" id="CLU_1484986_0_0_11"/>
<evidence type="ECO:0000313" key="3">
    <source>
        <dbReference type="EMBL" id="EOS49625.1"/>
    </source>
</evidence>
<dbReference type="Proteomes" id="UP000014204">
    <property type="component" value="Unassembled WGS sequence"/>
</dbReference>
<evidence type="ECO:0000313" key="4">
    <source>
        <dbReference type="Proteomes" id="UP000014204"/>
    </source>
</evidence>
<gene>
    <name evidence="3" type="ORF">C811_02503</name>
</gene>
<keyword evidence="4" id="KW-1185">Reference proteome</keyword>
<feature type="compositionally biased region" description="Low complexity" evidence="1">
    <location>
        <begin position="1"/>
        <end position="30"/>
    </location>
</feature>
<dbReference type="InterPro" id="IPR047589">
    <property type="entry name" value="DUF11_rpt"/>
</dbReference>
<evidence type="ECO:0000259" key="2">
    <source>
        <dbReference type="Pfam" id="PF01345"/>
    </source>
</evidence>
<dbReference type="EMBL" id="ASSY01000012">
    <property type="protein sequence ID" value="EOS49625.1"/>
    <property type="molecule type" value="Genomic_DNA"/>
</dbReference>